<dbReference type="PANTHER" id="PTHR48050:SF13">
    <property type="entry name" value="STEROL 3-BETA-GLUCOSYLTRANSFERASE UGT80A2"/>
    <property type="match status" value="1"/>
</dbReference>
<reference evidence="3 4" key="1">
    <citation type="submission" date="2020-03" db="EMBL/GenBank/DDBJ databases">
        <title>Roseomonas selenitidurans sp. nov. isolated from urban soil.</title>
        <authorList>
            <person name="Liu H."/>
        </authorList>
    </citation>
    <scope>NUCLEOTIDE SEQUENCE [LARGE SCALE GENOMIC DNA]</scope>
    <source>
        <strain evidence="3 4">BU-1</strain>
    </source>
</reference>
<evidence type="ECO:0000259" key="1">
    <source>
        <dbReference type="Pfam" id="PF03033"/>
    </source>
</evidence>
<dbReference type="RefSeq" id="WP_168029450.1">
    <property type="nucleotide sequence ID" value="NZ_JAAVNE010000011.1"/>
</dbReference>
<dbReference type="CDD" id="cd03784">
    <property type="entry name" value="GT1_Gtf-like"/>
    <property type="match status" value="1"/>
</dbReference>
<evidence type="ECO:0000313" key="4">
    <source>
        <dbReference type="Proteomes" id="UP000787635"/>
    </source>
</evidence>
<gene>
    <name evidence="3" type="ORF">HEQ75_08970</name>
</gene>
<evidence type="ECO:0000259" key="2">
    <source>
        <dbReference type="Pfam" id="PF06722"/>
    </source>
</evidence>
<dbReference type="InterPro" id="IPR010610">
    <property type="entry name" value="EryCIII-like_C"/>
</dbReference>
<feature type="domain" description="Glycosyltransferase family 28 N-terminal" evidence="1">
    <location>
        <begin position="4"/>
        <end position="86"/>
    </location>
</feature>
<comment type="caution">
    <text evidence="3">The sequence shown here is derived from an EMBL/GenBank/DDBJ whole genome shotgun (WGS) entry which is preliminary data.</text>
</comment>
<dbReference type="InterPro" id="IPR004276">
    <property type="entry name" value="GlycoTrans_28_N"/>
</dbReference>
<dbReference type="Proteomes" id="UP000787635">
    <property type="component" value="Unassembled WGS sequence"/>
</dbReference>
<dbReference type="InterPro" id="IPR002213">
    <property type="entry name" value="UDP_glucos_trans"/>
</dbReference>
<dbReference type="EMBL" id="JAAVNE010000011">
    <property type="protein sequence ID" value="NKC30994.1"/>
    <property type="molecule type" value="Genomic_DNA"/>
</dbReference>
<proteinExistence type="predicted"/>
<dbReference type="InterPro" id="IPR050426">
    <property type="entry name" value="Glycosyltransferase_28"/>
</dbReference>
<dbReference type="Gene3D" id="3.40.50.2000">
    <property type="entry name" value="Glycogen Phosphorylase B"/>
    <property type="match status" value="2"/>
</dbReference>
<dbReference type="Pfam" id="PF06722">
    <property type="entry name" value="EryCIII-like_C"/>
    <property type="match status" value="1"/>
</dbReference>
<sequence length="462" mass="47926">MARIVIAARGAQGDIFPFLALAHGLQARGHPVRLAAPGHHQGLIEGAGIGFVRAGPDPPRTVRQDSQRRLLADPGRGESFRMREVIGPGVRQTHAELVAACRDFGCELLLGSASQPVAPMAAETLGLPWVPALMQPIAFLSAHDPPVPPGLPWLAGLVGLGPLVGRPLRLLAQAALARWGRALAEARRELGLPPARDALLNHAAVPPFGLALFSPQLARPQPDWAGGATPTGFCRWPGGALAPEVADFLLSGPAPLVASLGGSMAVIGGDRSDAIYAATIAAAGRLGLRVLLLSGSDAAQARLPARLPPGVLAVPRAPMDVIFPHAALVLHHGGSGTTDLALAAGRPMLVVPFTSDQLDNAARLARRGVAEVLRAGRCTEARIAAALARLQRPAVVQEAAALGALVVAEEGVVAACAVIERHVGRPPLKLPPALRPPPSRQALRQQILVRSSGDVTPWRSSD</sequence>
<dbReference type="Pfam" id="PF03033">
    <property type="entry name" value="Glyco_transf_28"/>
    <property type="match status" value="1"/>
</dbReference>
<feature type="domain" description="Erythromycin biosynthesis protein CIII-like C-terminal" evidence="2">
    <location>
        <begin position="297"/>
        <end position="400"/>
    </location>
</feature>
<organism evidence="3 4">
    <name type="scientific">Falsiroseomonas selenitidurans</name>
    <dbReference type="NCBI Taxonomy" id="2716335"/>
    <lineage>
        <taxon>Bacteria</taxon>
        <taxon>Pseudomonadati</taxon>
        <taxon>Pseudomonadota</taxon>
        <taxon>Alphaproteobacteria</taxon>
        <taxon>Acetobacterales</taxon>
        <taxon>Roseomonadaceae</taxon>
        <taxon>Falsiroseomonas</taxon>
    </lineage>
</organism>
<dbReference type="SUPFAM" id="SSF53756">
    <property type="entry name" value="UDP-Glycosyltransferase/glycogen phosphorylase"/>
    <property type="match status" value="1"/>
</dbReference>
<protein>
    <submittedName>
        <fullName evidence="3">Glycosyltransferase family 1 protein</fullName>
    </submittedName>
</protein>
<dbReference type="PANTHER" id="PTHR48050">
    <property type="entry name" value="STEROL 3-BETA-GLUCOSYLTRANSFERASE"/>
    <property type="match status" value="1"/>
</dbReference>
<name>A0ABX1E1H0_9PROT</name>
<accession>A0ABX1E1H0</accession>
<keyword evidence="4" id="KW-1185">Reference proteome</keyword>
<evidence type="ECO:0000313" key="3">
    <source>
        <dbReference type="EMBL" id="NKC30994.1"/>
    </source>
</evidence>